<dbReference type="KEGG" id="dci:103509661"/>
<dbReference type="InterPro" id="IPR036525">
    <property type="entry name" value="Tubulin/FtsZ_GTPase_sf"/>
</dbReference>
<evidence type="ECO:0000256" key="2">
    <source>
        <dbReference type="ARBA" id="ARBA00008507"/>
    </source>
</evidence>
<dbReference type="Proteomes" id="UP000079169">
    <property type="component" value="Unplaced"/>
</dbReference>
<dbReference type="Pfam" id="PF10644">
    <property type="entry name" value="Misat_Tub_SegII"/>
    <property type="match status" value="1"/>
</dbReference>
<dbReference type="InterPro" id="IPR019605">
    <property type="entry name" value="Misato_II_tubulin-like"/>
</dbReference>
<evidence type="ECO:0000259" key="4">
    <source>
        <dbReference type="Pfam" id="PF10644"/>
    </source>
</evidence>
<proteinExistence type="inferred from homology"/>
<dbReference type="PaxDb" id="121845-A0A3Q0IU24"/>
<dbReference type="AlphaFoldDB" id="A0A3Q0IU24"/>
<feature type="domain" description="Misato Segment II tubulin-like" evidence="4">
    <location>
        <begin position="8"/>
        <end position="40"/>
    </location>
</feature>
<keyword evidence="3" id="KW-0496">Mitochondrion</keyword>
<evidence type="ECO:0000313" key="6">
    <source>
        <dbReference type="Proteomes" id="UP000079169"/>
    </source>
</evidence>
<evidence type="ECO:0000256" key="1">
    <source>
        <dbReference type="ARBA" id="ARBA00004173"/>
    </source>
</evidence>
<dbReference type="GO" id="GO:0005739">
    <property type="term" value="C:mitochondrion"/>
    <property type="evidence" value="ECO:0007669"/>
    <property type="project" value="UniProtKB-SubCell"/>
</dbReference>
<dbReference type="RefSeq" id="XP_026679749.1">
    <property type="nucleotide sequence ID" value="XM_026823948.1"/>
</dbReference>
<dbReference type="Pfam" id="PF14881">
    <property type="entry name" value="Tubulin_3"/>
    <property type="match status" value="1"/>
</dbReference>
<sequence length="608" mass="68823">MANNSGAEIITLQFGGYSNFIGTHWWNCQVSTHCDKPVENYKPGLLETIIAHVSLFQGSVGHLVNDLYETGYNESDALNSISTWPPDKVEKVNIQPETQNTNDFQKDLKKLDYGDEEVARELDCKNYQLEESVKYWSDFMRTRYHPKSFNLIQEYQHENSSQPFDCYLQGGEVWKSELMTEDWTDKVRSFVEECDCLQGFQILSDATGGFGGLCASSLQHLKDEYSTKSCLVFPVIPPQTLESNFKLRNVNTALFFASLSELSDVFSPLSISSDCWNQTETYRKFPYMEYNPSLLYHSSAIISSLLDSVSLSYRLRGSGLRLNDLCSLLTPVGRKATTSSIALPWSMKHRQSLLECLEQWEGPLTQSLTPHSDLQNVAMQVLNLRGVDSQKMFPKDMNNRDRSSNPAYSCSSPHDLLQYYLSCDMPRTAHRVYSSSQPIKTVNPFPDVFLKPVSPHGCVNETLDDIKQHMNNRDRSSNPAYSCSSPHDLLQYYLSCDMPRTAHRVYSSSQPIKTVNPFPDVFLKPVSPHGCVNETLDDIKQRVKHVPVLGGLHCCQSSGTMLSDLHAAVKKVNIKSLPAFLSLDKTDYDETLEAVISLSDNYQENHDM</sequence>
<organism evidence="6 7">
    <name type="scientific">Diaphorina citri</name>
    <name type="common">Asian citrus psyllid</name>
    <dbReference type="NCBI Taxonomy" id="121845"/>
    <lineage>
        <taxon>Eukaryota</taxon>
        <taxon>Metazoa</taxon>
        <taxon>Ecdysozoa</taxon>
        <taxon>Arthropoda</taxon>
        <taxon>Hexapoda</taxon>
        <taxon>Insecta</taxon>
        <taxon>Pterygota</taxon>
        <taxon>Neoptera</taxon>
        <taxon>Paraneoptera</taxon>
        <taxon>Hemiptera</taxon>
        <taxon>Sternorrhyncha</taxon>
        <taxon>Psylloidea</taxon>
        <taxon>Psyllidae</taxon>
        <taxon>Diaphorininae</taxon>
        <taxon>Diaphorina</taxon>
    </lineage>
</organism>
<dbReference type="GeneID" id="103509661"/>
<protein>
    <submittedName>
        <fullName evidence="7">Protein misato</fullName>
    </submittedName>
</protein>
<accession>A0A3Q0IU24</accession>
<dbReference type="STRING" id="121845.A0A3Q0IU24"/>
<comment type="similarity">
    <text evidence="2">Belongs to the misato family.</text>
</comment>
<dbReference type="PANTHER" id="PTHR13391:SF0">
    <property type="entry name" value="PROTEIN MISATO HOMOLOG 1"/>
    <property type="match status" value="1"/>
</dbReference>
<evidence type="ECO:0000259" key="5">
    <source>
        <dbReference type="Pfam" id="PF14881"/>
    </source>
</evidence>
<name>A0A3Q0IU24_DIACI</name>
<dbReference type="PANTHER" id="PTHR13391">
    <property type="entry name" value="MITOCHONDRIAL DISTRIBUTION REGULATOR MISATO"/>
    <property type="match status" value="1"/>
</dbReference>
<dbReference type="Gene3D" id="3.40.50.1440">
    <property type="entry name" value="Tubulin/FtsZ, GTPase domain"/>
    <property type="match status" value="1"/>
</dbReference>
<gene>
    <name evidence="7" type="primary">LOC103509661</name>
</gene>
<dbReference type="SUPFAM" id="SSF52490">
    <property type="entry name" value="Tubulin nucleotide-binding domain-like"/>
    <property type="match status" value="1"/>
</dbReference>
<feature type="domain" description="DML1/Misato tubulin" evidence="5">
    <location>
        <begin position="130"/>
        <end position="315"/>
    </location>
</feature>
<comment type="subcellular location">
    <subcellularLocation>
        <location evidence="1">Mitochondrion</location>
    </subcellularLocation>
</comment>
<keyword evidence="6" id="KW-1185">Reference proteome</keyword>
<evidence type="ECO:0000256" key="3">
    <source>
        <dbReference type="ARBA" id="ARBA00023128"/>
    </source>
</evidence>
<dbReference type="InterPro" id="IPR029209">
    <property type="entry name" value="DML1/Misato_tubulin"/>
</dbReference>
<dbReference type="InterPro" id="IPR049942">
    <property type="entry name" value="DML1/Misato"/>
</dbReference>
<reference evidence="7" key="1">
    <citation type="submission" date="2025-08" db="UniProtKB">
        <authorList>
            <consortium name="RefSeq"/>
        </authorList>
    </citation>
    <scope>IDENTIFICATION</scope>
</reference>
<dbReference type="GO" id="GO:0007005">
    <property type="term" value="P:mitochondrion organization"/>
    <property type="evidence" value="ECO:0007669"/>
    <property type="project" value="InterPro"/>
</dbReference>
<dbReference type="CTD" id="33119"/>
<evidence type="ECO:0000313" key="7">
    <source>
        <dbReference type="RefSeq" id="XP_026679749.1"/>
    </source>
</evidence>